<evidence type="ECO:0000259" key="2">
    <source>
        <dbReference type="Pfam" id="PF01266"/>
    </source>
</evidence>
<evidence type="ECO:0000256" key="1">
    <source>
        <dbReference type="SAM" id="MobiDB-lite"/>
    </source>
</evidence>
<dbReference type="OrthoDB" id="498204at2759"/>
<feature type="domain" description="FAD dependent oxidoreductase" evidence="2">
    <location>
        <begin position="5"/>
        <end position="388"/>
    </location>
</feature>
<keyword evidence="4" id="KW-1185">Reference proteome</keyword>
<dbReference type="AlphaFoldDB" id="W4JV66"/>
<dbReference type="Pfam" id="PF01266">
    <property type="entry name" value="DAO"/>
    <property type="match status" value="1"/>
</dbReference>
<dbReference type="GO" id="GO:0005829">
    <property type="term" value="C:cytosol"/>
    <property type="evidence" value="ECO:0007669"/>
    <property type="project" value="GOC"/>
</dbReference>
<evidence type="ECO:0000313" key="3">
    <source>
        <dbReference type="EMBL" id="ETW77364.1"/>
    </source>
</evidence>
<dbReference type="SUPFAM" id="SSF51905">
    <property type="entry name" value="FAD/NAD(P)-binding domain"/>
    <property type="match status" value="1"/>
</dbReference>
<dbReference type="GO" id="GO:0042147">
    <property type="term" value="P:retrograde transport, endosome to Golgi"/>
    <property type="evidence" value="ECO:0007669"/>
    <property type="project" value="TreeGrafter"/>
</dbReference>
<reference evidence="3 4" key="1">
    <citation type="journal article" date="2012" name="New Phytol.">
        <title>Insight into trade-off between wood decay and parasitism from the genome of a fungal forest pathogen.</title>
        <authorList>
            <person name="Olson A."/>
            <person name="Aerts A."/>
            <person name="Asiegbu F."/>
            <person name="Belbahri L."/>
            <person name="Bouzid O."/>
            <person name="Broberg A."/>
            <person name="Canback B."/>
            <person name="Coutinho P.M."/>
            <person name="Cullen D."/>
            <person name="Dalman K."/>
            <person name="Deflorio G."/>
            <person name="van Diepen L.T."/>
            <person name="Dunand C."/>
            <person name="Duplessis S."/>
            <person name="Durling M."/>
            <person name="Gonthier P."/>
            <person name="Grimwood J."/>
            <person name="Fossdal C.G."/>
            <person name="Hansson D."/>
            <person name="Henrissat B."/>
            <person name="Hietala A."/>
            <person name="Himmelstrand K."/>
            <person name="Hoffmeister D."/>
            <person name="Hogberg N."/>
            <person name="James T.Y."/>
            <person name="Karlsson M."/>
            <person name="Kohler A."/>
            <person name="Kues U."/>
            <person name="Lee Y.H."/>
            <person name="Lin Y.C."/>
            <person name="Lind M."/>
            <person name="Lindquist E."/>
            <person name="Lombard V."/>
            <person name="Lucas S."/>
            <person name="Lunden K."/>
            <person name="Morin E."/>
            <person name="Murat C."/>
            <person name="Park J."/>
            <person name="Raffaello T."/>
            <person name="Rouze P."/>
            <person name="Salamov A."/>
            <person name="Schmutz J."/>
            <person name="Solheim H."/>
            <person name="Stahlberg J."/>
            <person name="Velez H."/>
            <person name="de Vries R.P."/>
            <person name="Wiebenga A."/>
            <person name="Woodward S."/>
            <person name="Yakovlev I."/>
            <person name="Garbelotto M."/>
            <person name="Martin F."/>
            <person name="Grigoriev I.V."/>
            <person name="Stenlid J."/>
        </authorList>
    </citation>
    <scope>NUCLEOTIDE SEQUENCE [LARGE SCALE GENOMIC DNA]</scope>
    <source>
        <strain evidence="3 4">TC 32-1</strain>
    </source>
</reference>
<dbReference type="PANTHER" id="PTHR13847">
    <property type="entry name" value="SARCOSINE DEHYDROGENASE-RELATED"/>
    <property type="match status" value="1"/>
</dbReference>
<dbReference type="GO" id="GO:0005770">
    <property type="term" value="C:late endosome"/>
    <property type="evidence" value="ECO:0007669"/>
    <property type="project" value="TreeGrafter"/>
</dbReference>
<dbReference type="InParanoid" id="W4JV66"/>
<dbReference type="KEGG" id="hir:HETIRDRAFT_173996"/>
<feature type="compositionally biased region" description="Basic and acidic residues" evidence="1">
    <location>
        <begin position="98"/>
        <end position="112"/>
    </location>
</feature>
<gene>
    <name evidence="3" type="ORF">HETIRDRAFT_173996</name>
</gene>
<dbReference type="InterPro" id="IPR006076">
    <property type="entry name" value="FAD-dep_OxRdtase"/>
</dbReference>
<sequence>MSSKHVVIIGGGIIGSTTAFYLAHHAASTSVTITLLEASKEGVAQGASGKAGGLVAKWAYPKELAQVSFQEHARLAREFDGEARWGWRWTGVGEWEGRGREASDERVKESSGETKTLSKKLGLPAAGGSNKSRRAKGLPTDLAWVDEELTDSYTPLAPSGDTAQVHPYLFTTSMLNLASEKGVRLIKGKVISLESDSGQITGVRYCSSEGAFSEEVNLAADTVILAAGAWSPTLLSSLPITGTRAHSIIIRPSMQADVIAPYVLFTSIALPAGGRNVTPEIYPRPDSTIYVCGPGDTREALPLTVDEVKTDPLACEEIWEWVAETGIIQSNVLGEIEKHQACYLPIVENEGGPIIGNVPNMKGLVVATGHTCWGICNAPGTAKAVSELVLEGKIKCANLRSLDPSLYL</sequence>
<feature type="region of interest" description="Disordered" evidence="1">
    <location>
        <begin position="98"/>
        <end position="134"/>
    </location>
</feature>
<dbReference type="InterPro" id="IPR036188">
    <property type="entry name" value="FAD/NAD-bd_sf"/>
</dbReference>
<dbReference type="Gene3D" id="3.30.9.10">
    <property type="entry name" value="D-Amino Acid Oxidase, subunit A, domain 2"/>
    <property type="match status" value="1"/>
</dbReference>
<dbReference type="Proteomes" id="UP000030671">
    <property type="component" value="Unassembled WGS sequence"/>
</dbReference>
<organism evidence="3 4">
    <name type="scientific">Heterobasidion irregulare (strain TC 32-1)</name>
    <dbReference type="NCBI Taxonomy" id="747525"/>
    <lineage>
        <taxon>Eukaryota</taxon>
        <taxon>Fungi</taxon>
        <taxon>Dikarya</taxon>
        <taxon>Basidiomycota</taxon>
        <taxon>Agaricomycotina</taxon>
        <taxon>Agaricomycetes</taxon>
        <taxon>Russulales</taxon>
        <taxon>Bondarzewiaceae</taxon>
        <taxon>Heterobasidion</taxon>
        <taxon>Heterobasidion annosum species complex</taxon>
    </lineage>
</organism>
<dbReference type="FunCoup" id="W4JV66">
    <property type="interactions" value="59"/>
</dbReference>
<dbReference type="HOGENOM" id="CLU_007884_14_0_1"/>
<dbReference type="RefSeq" id="XP_009550880.1">
    <property type="nucleotide sequence ID" value="XM_009552585.1"/>
</dbReference>
<name>W4JV66_HETIT</name>
<dbReference type="EMBL" id="KI925463">
    <property type="protein sequence ID" value="ETW77364.1"/>
    <property type="molecule type" value="Genomic_DNA"/>
</dbReference>
<evidence type="ECO:0000313" key="4">
    <source>
        <dbReference type="Proteomes" id="UP000030671"/>
    </source>
</evidence>
<dbReference type="PANTHER" id="PTHR13847:SF150">
    <property type="entry name" value="OXIDOREDUCTASE TDA3-RELATED"/>
    <property type="match status" value="1"/>
</dbReference>
<accession>W4JV66</accession>
<dbReference type="GeneID" id="20668481"/>
<dbReference type="STRING" id="747525.W4JV66"/>
<proteinExistence type="predicted"/>
<dbReference type="eggNOG" id="KOG2852">
    <property type="taxonomic scope" value="Eukaryota"/>
</dbReference>
<protein>
    <recommendedName>
        <fullName evidence="2">FAD dependent oxidoreductase domain-containing protein</fullName>
    </recommendedName>
</protein>
<dbReference type="Gene3D" id="3.50.50.60">
    <property type="entry name" value="FAD/NAD(P)-binding domain"/>
    <property type="match status" value="1"/>
</dbReference>